<feature type="region of interest" description="Disordered" evidence="1">
    <location>
        <begin position="673"/>
        <end position="724"/>
    </location>
</feature>
<feature type="region of interest" description="Disordered" evidence="1">
    <location>
        <begin position="606"/>
        <end position="627"/>
    </location>
</feature>
<feature type="compositionally biased region" description="Basic and acidic residues" evidence="1">
    <location>
        <begin position="7"/>
        <end position="22"/>
    </location>
</feature>
<feature type="region of interest" description="Disordered" evidence="1">
    <location>
        <begin position="389"/>
        <end position="581"/>
    </location>
</feature>
<dbReference type="VEuPathDB" id="FungiDB:PV08_04831"/>
<feature type="compositionally biased region" description="Basic and acidic residues" evidence="1">
    <location>
        <begin position="462"/>
        <end position="471"/>
    </location>
</feature>
<feature type="compositionally biased region" description="Basic residues" evidence="1">
    <location>
        <begin position="606"/>
        <end position="616"/>
    </location>
</feature>
<reference evidence="2 3" key="1">
    <citation type="submission" date="2015-01" db="EMBL/GenBank/DDBJ databases">
        <title>The Genome Sequence of Exophiala spinifera CBS89968.</title>
        <authorList>
            <consortium name="The Broad Institute Genomics Platform"/>
            <person name="Cuomo C."/>
            <person name="de Hoog S."/>
            <person name="Gorbushina A."/>
            <person name="Stielow B."/>
            <person name="Teixiera M."/>
            <person name="Abouelleil A."/>
            <person name="Chapman S.B."/>
            <person name="Priest M."/>
            <person name="Young S.K."/>
            <person name="Wortman J."/>
            <person name="Nusbaum C."/>
            <person name="Birren B."/>
        </authorList>
    </citation>
    <scope>NUCLEOTIDE SEQUENCE [LARGE SCALE GENOMIC DNA]</scope>
    <source>
        <strain evidence="2 3">CBS 89968</strain>
    </source>
</reference>
<dbReference type="EMBL" id="KN847494">
    <property type="protein sequence ID" value="KIW17636.1"/>
    <property type="molecule type" value="Genomic_DNA"/>
</dbReference>
<dbReference type="AlphaFoldDB" id="A0A0D1YQY3"/>
<proteinExistence type="predicted"/>
<feature type="compositionally biased region" description="Low complexity" evidence="1">
    <location>
        <begin position="80"/>
        <end position="89"/>
    </location>
</feature>
<organism evidence="2 3">
    <name type="scientific">Exophiala spinifera</name>
    <dbReference type="NCBI Taxonomy" id="91928"/>
    <lineage>
        <taxon>Eukaryota</taxon>
        <taxon>Fungi</taxon>
        <taxon>Dikarya</taxon>
        <taxon>Ascomycota</taxon>
        <taxon>Pezizomycotina</taxon>
        <taxon>Eurotiomycetes</taxon>
        <taxon>Chaetothyriomycetidae</taxon>
        <taxon>Chaetothyriales</taxon>
        <taxon>Herpotrichiellaceae</taxon>
        <taxon>Exophiala</taxon>
    </lineage>
</organism>
<feature type="region of interest" description="Disordered" evidence="1">
    <location>
        <begin position="798"/>
        <end position="826"/>
    </location>
</feature>
<feature type="region of interest" description="Disordered" evidence="1">
    <location>
        <begin position="295"/>
        <end position="358"/>
    </location>
</feature>
<feature type="compositionally biased region" description="Polar residues" evidence="1">
    <location>
        <begin position="35"/>
        <end position="44"/>
    </location>
</feature>
<feature type="compositionally biased region" description="Basic and acidic residues" evidence="1">
    <location>
        <begin position="522"/>
        <end position="536"/>
    </location>
</feature>
<feature type="compositionally biased region" description="Polar residues" evidence="1">
    <location>
        <begin position="539"/>
        <end position="549"/>
    </location>
</feature>
<feature type="compositionally biased region" description="Basic and acidic residues" evidence="1">
    <location>
        <begin position="206"/>
        <end position="219"/>
    </location>
</feature>
<feature type="compositionally biased region" description="Basic residues" evidence="1">
    <location>
        <begin position="131"/>
        <end position="145"/>
    </location>
</feature>
<accession>A0A0D1YQY3</accession>
<dbReference type="OrthoDB" id="5341904at2759"/>
<evidence type="ECO:0000256" key="1">
    <source>
        <dbReference type="SAM" id="MobiDB-lite"/>
    </source>
</evidence>
<dbReference type="GeneID" id="27331914"/>
<feature type="compositionally biased region" description="Basic and acidic residues" evidence="1">
    <location>
        <begin position="107"/>
        <end position="118"/>
    </location>
</feature>
<dbReference type="STRING" id="91928.A0A0D1YQY3"/>
<feature type="compositionally biased region" description="Low complexity" evidence="1">
    <location>
        <begin position="146"/>
        <end position="161"/>
    </location>
</feature>
<feature type="compositionally biased region" description="Basic and acidic residues" evidence="1">
    <location>
        <begin position="445"/>
        <end position="454"/>
    </location>
</feature>
<feature type="region of interest" description="Disordered" evidence="1">
    <location>
        <begin position="1"/>
        <end position="220"/>
    </location>
</feature>
<feature type="compositionally biased region" description="Polar residues" evidence="1">
    <location>
        <begin position="472"/>
        <end position="486"/>
    </location>
</feature>
<protein>
    <submittedName>
        <fullName evidence="2">Uncharacterized protein</fullName>
    </submittedName>
</protein>
<feature type="compositionally biased region" description="Basic residues" evidence="1">
    <location>
        <begin position="559"/>
        <end position="570"/>
    </location>
</feature>
<feature type="compositionally biased region" description="Polar residues" evidence="1">
    <location>
        <begin position="401"/>
        <end position="412"/>
    </location>
</feature>
<sequence>MRFAQQRPDKAIEIVREAPEARRRNRLSKPLTKKPGTSVSTTSLPEPVPKPRNASTGDRRIGGPLSSNPSDAALRQQIRSDVFGSSSDSQSKHSKTESSWSIAYMVKEAEEASVEEPRSLQQEEQPLSPVKPRKRKSLILRRLSTHRSNSFRSSTSSGRLNSLHDEATSASTPASPLDRIVDAPSIPPTRRASFTPGTATRKASRVLREEQIDEEKTLEETEDCNVIGTDFFEWQPPEPPAMMGRAGTPADLSYSHLGGLRHGSLQVVNGRASPAFSEMSKTSRSFLLAPKANRDVSSDYGDAEDEQSKVAGPDRYLPRLNTLGKKPQRRDFSRESNKQKAQQTPLRAVRSAVHPTDSTEIADQTSLMAQEYMAELPISPFSDLKTTSSHASLRKTKSEGLLQTCSSSSTPFVSPCPDHLIPKDSEIVPPSRSPSPTGSVIYKPQRMEDGEQDHNIVGLLSNEDRQHRDTDTVWSPTRQFVDQSFQPAAELEATTPRTRLQPPPAPAKSDSGYSSSSSLNSLRKDRNSEPDTDKEALQTGPSNTANTQVERQEAIPFPRSHRPWNLKSRKTAPQLTTLSDVRPAEIASSQVSALLESDAVIAKPVKTRKKLQKKRTLSQPPPKVSIGRVHSFEGQSIPSVPHGVREALRLRSEIVPELDNTYLQETSLASIDHQETEIRFPSPAPENPVEIRRSRSRSRPRSWISRSKEAKTPSQRHSGFSHHEDNTTIIHDLGTVATSLGASPYDLAHENIVSKETLNPYSISTVALRPRYIMDDRAAAELSRSKSRTVQERLGRLGGRRSSFNDRGGIPGRNIRPASFASDAPPITPEMVLNQRLASLSSVSAAPPPPPPHVRQPSYIDYEEDYSDRAWVPPPPLHSPQPLDINPDQWPLHATTRQDKLRAIGDDLRRQSWKIHNSQDYYEDYQDLGYDETLYPVISPAENQQQGLSQYNMNAPELVFSTQDRQDHGYTPYEKATYKPSSPRYYSAYTQGVPFVQKSRHYSMIQDYSYSHGGVNDFSA</sequence>
<evidence type="ECO:0000313" key="3">
    <source>
        <dbReference type="Proteomes" id="UP000053328"/>
    </source>
</evidence>
<feature type="compositionally biased region" description="Low complexity" evidence="1">
    <location>
        <begin position="508"/>
        <end position="521"/>
    </location>
</feature>
<dbReference type="RefSeq" id="XP_016237852.1">
    <property type="nucleotide sequence ID" value="XM_016379175.1"/>
</dbReference>
<keyword evidence="3" id="KW-1185">Reference proteome</keyword>
<evidence type="ECO:0000313" key="2">
    <source>
        <dbReference type="EMBL" id="KIW17636.1"/>
    </source>
</evidence>
<dbReference type="HOGENOM" id="CLU_008716_0_0_1"/>
<name>A0A0D1YQY3_9EURO</name>
<gene>
    <name evidence="2" type="ORF">PV08_04831</name>
</gene>
<feature type="compositionally biased region" description="Basic and acidic residues" evidence="1">
    <location>
        <begin position="329"/>
        <end position="338"/>
    </location>
</feature>
<dbReference type="Proteomes" id="UP000053328">
    <property type="component" value="Unassembled WGS sequence"/>
</dbReference>